<organism evidence="2 3">
    <name type="scientific">Mesobacillus foraminis</name>
    <dbReference type="NCBI Taxonomy" id="279826"/>
    <lineage>
        <taxon>Bacteria</taxon>
        <taxon>Bacillati</taxon>
        <taxon>Bacillota</taxon>
        <taxon>Bacilli</taxon>
        <taxon>Bacillales</taxon>
        <taxon>Bacillaceae</taxon>
        <taxon>Mesobacillus</taxon>
    </lineage>
</organism>
<feature type="domain" description="DUF4440" evidence="1">
    <location>
        <begin position="11"/>
        <end position="109"/>
    </location>
</feature>
<name>A0A4R2B5B4_9BACI</name>
<evidence type="ECO:0000313" key="3">
    <source>
        <dbReference type="Proteomes" id="UP000295689"/>
    </source>
</evidence>
<dbReference type="RefSeq" id="WP_132011117.1">
    <property type="nucleotide sequence ID" value="NZ_JABUHM010000012.1"/>
</dbReference>
<proteinExistence type="predicted"/>
<sequence>MKTNNYLKAHIKELEEKLLNPEVRSSRTELKKLLADDFFEFGSSGKVLYKDEEIGESGIGIVRMTLSDFDVHPLSDSVLLATYSIFNEESKQHSLRSSIWKLNEGKWKMVFHQGTKKDPSA</sequence>
<evidence type="ECO:0000259" key="1">
    <source>
        <dbReference type="Pfam" id="PF14534"/>
    </source>
</evidence>
<accession>A0A4R2B5B4</accession>
<reference evidence="2 3" key="1">
    <citation type="journal article" date="2015" name="Stand. Genomic Sci.">
        <title>Genomic Encyclopedia of Bacterial and Archaeal Type Strains, Phase III: the genomes of soil and plant-associated and newly described type strains.</title>
        <authorList>
            <person name="Whitman W.B."/>
            <person name="Woyke T."/>
            <person name="Klenk H.P."/>
            <person name="Zhou Y."/>
            <person name="Lilburn T.G."/>
            <person name="Beck B.J."/>
            <person name="De Vos P."/>
            <person name="Vandamme P."/>
            <person name="Eisen J.A."/>
            <person name="Garrity G."/>
            <person name="Hugenholtz P."/>
            <person name="Kyrpides N.C."/>
        </authorList>
    </citation>
    <scope>NUCLEOTIDE SEQUENCE [LARGE SCALE GENOMIC DNA]</scope>
    <source>
        <strain evidence="2 3">CV53</strain>
    </source>
</reference>
<dbReference type="Pfam" id="PF14534">
    <property type="entry name" value="DUF4440"/>
    <property type="match status" value="1"/>
</dbReference>
<evidence type="ECO:0000313" key="2">
    <source>
        <dbReference type="EMBL" id="TCN20514.1"/>
    </source>
</evidence>
<comment type="caution">
    <text evidence="2">The sequence shown here is derived from an EMBL/GenBank/DDBJ whole genome shotgun (WGS) entry which is preliminary data.</text>
</comment>
<dbReference type="InterPro" id="IPR032710">
    <property type="entry name" value="NTF2-like_dom_sf"/>
</dbReference>
<dbReference type="AlphaFoldDB" id="A0A4R2B5B4"/>
<dbReference type="EMBL" id="SLVV01000014">
    <property type="protein sequence ID" value="TCN20514.1"/>
    <property type="molecule type" value="Genomic_DNA"/>
</dbReference>
<protein>
    <recommendedName>
        <fullName evidence="1">DUF4440 domain-containing protein</fullName>
    </recommendedName>
</protein>
<dbReference type="Proteomes" id="UP000295689">
    <property type="component" value="Unassembled WGS sequence"/>
</dbReference>
<keyword evidence="3" id="KW-1185">Reference proteome</keyword>
<dbReference type="SUPFAM" id="SSF54427">
    <property type="entry name" value="NTF2-like"/>
    <property type="match status" value="1"/>
</dbReference>
<gene>
    <name evidence="2" type="ORF">EV146_114134</name>
</gene>
<dbReference type="Gene3D" id="3.10.450.50">
    <property type="match status" value="1"/>
</dbReference>
<dbReference type="InterPro" id="IPR027843">
    <property type="entry name" value="DUF4440"/>
</dbReference>